<name>A0AAD5SGU9_9FUNG</name>
<organism evidence="9 10">
    <name type="scientific">Rhizophlyctis rosea</name>
    <dbReference type="NCBI Taxonomy" id="64517"/>
    <lineage>
        <taxon>Eukaryota</taxon>
        <taxon>Fungi</taxon>
        <taxon>Fungi incertae sedis</taxon>
        <taxon>Chytridiomycota</taxon>
        <taxon>Chytridiomycota incertae sedis</taxon>
        <taxon>Chytridiomycetes</taxon>
        <taxon>Rhizophlyctidales</taxon>
        <taxon>Rhizophlyctidaceae</taxon>
        <taxon>Rhizophlyctis</taxon>
    </lineage>
</organism>
<dbReference type="GO" id="GO:0005739">
    <property type="term" value="C:mitochondrion"/>
    <property type="evidence" value="ECO:0007669"/>
    <property type="project" value="TreeGrafter"/>
</dbReference>
<feature type="domain" description="Aminoacyl-tRNA synthetase class Ia" evidence="8">
    <location>
        <begin position="23"/>
        <end position="123"/>
    </location>
</feature>
<reference evidence="9" key="1">
    <citation type="submission" date="2020-05" db="EMBL/GenBank/DDBJ databases">
        <title>Phylogenomic resolution of chytrid fungi.</title>
        <authorList>
            <person name="Stajich J.E."/>
            <person name="Amses K."/>
            <person name="Simmons R."/>
            <person name="Seto K."/>
            <person name="Myers J."/>
            <person name="Bonds A."/>
            <person name="Quandt C.A."/>
            <person name="Barry K."/>
            <person name="Liu P."/>
            <person name="Grigoriev I."/>
            <person name="Longcore J.E."/>
            <person name="James T.Y."/>
        </authorList>
    </citation>
    <scope>NUCLEOTIDE SEQUENCE</scope>
    <source>
        <strain evidence="9">JEL0318</strain>
    </source>
</reference>
<dbReference type="PRINTS" id="PR00985">
    <property type="entry name" value="TRNASYNTHLEU"/>
</dbReference>
<keyword evidence="6" id="KW-0648">Protein biosynthesis</keyword>
<dbReference type="Pfam" id="PF00133">
    <property type="entry name" value="tRNA-synt_1"/>
    <property type="match status" value="1"/>
</dbReference>
<dbReference type="Proteomes" id="UP001212841">
    <property type="component" value="Unassembled WGS sequence"/>
</dbReference>
<dbReference type="InterPro" id="IPR002300">
    <property type="entry name" value="aa-tRNA-synth_Ia"/>
</dbReference>
<accession>A0AAD5SGU9</accession>
<evidence type="ECO:0000313" key="10">
    <source>
        <dbReference type="Proteomes" id="UP001212841"/>
    </source>
</evidence>
<keyword evidence="5" id="KW-0067">ATP-binding</keyword>
<dbReference type="SUPFAM" id="SSF52374">
    <property type="entry name" value="Nucleotidylyl transferase"/>
    <property type="match status" value="1"/>
</dbReference>
<evidence type="ECO:0000259" key="8">
    <source>
        <dbReference type="Pfam" id="PF00133"/>
    </source>
</evidence>
<dbReference type="PANTHER" id="PTHR43740:SF2">
    <property type="entry name" value="LEUCINE--TRNA LIGASE, MITOCHONDRIAL"/>
    <property type="match status" value="1"/>
</dbReference>
<proteinExistence type="inferred from homology"/>
<evidence type="ECO:0000256" key="7">
    <source>
        <dbReference type="ARBA" id="ARBA00023146"/>
    </source>
</evidence>
<dbReference type="GO" id="GO:0004823">
    <property type="term" value="F:leucine-tRNA ligase activity"/>
    <property type="evidence" value="ECO:0007669"/>
    <property type="project" value="UniProtKB-EC"/>
</dbReference>
<dbReference type="InterPro" id="IPR002302">
    <property type="entry name" value="Leu-tRNA-ligase"/>
</dbReference>
<evidence type="ECO:0000256" key="2">
    <source>
        <dbReference type="ARBA" id="ARBA00013164"/>
    </source>
</evidence>
<evidence type="ECO:0000256" key="4">
    <source>
        <dbReference type="ARBA" id="ARBA00022741"/>
    </source>
</evidence>
<dbReference type="AlphaFoldDB" id="A0AAD5SGU9"/>
<dbReference type="InterPro" id="IPR014729">
    <property type="entry name" value="Rossmann-like_a/b/a_fold"/>
</dbReference>
<dbReference type="Gene3D" id="3.40.50.620">
    <property type="entry name" value="HUPs"/>
    <property type="match status" value="1"/>
</dbReference>
<keyword evidence="4" id="KW-0547">Nucleotide-binding</keyword>
<dbReference type="GO" id="GO:0005524">
    <property type="term" value="F:ATP binding"/>
    <property type="evidence" value="ECO:0007669"/>
    <property type="project" value="UniProtKB-KW"/>
</dbReference>
<evidence type="ECO:0000256" key="6">
    <source>
        <dbReference type="ARBA" id="ARBA00022917"/>
    </source>
</evidence>
<keyword evidence="7" id="KW-0030">Aminoacyl-tRNA synthetase</keyword>
<dbReference type="PANTHER" id="PTHR43740">
    <property type="entry name" value="LEUCYL-TRNA SYNTHETASE"/>
    <property type="match status" value="1"/>
</dbReference>
<dbReference type="EMBL" id="JADGJD010000138">
    <property type="protein sequence ID" value="KAJ3054429.1"/>
    <property type="molecule type" value="Genomic_DNA"/>
</dbReference>
<gene>
    <name evidence="9" type="ORF">HK097_001834</name>
</gene>
<protein>
    <recommendedName>
        <fullName evidence="2">leucine--tRNA ligase</fullName>
        <ecNumber evidence="2">6.1.1.4</ecNumber>
    </recommendedName>
</protein>
<keyword evidence="10" id="KW-1185">Reference proteome</keyword>
<evidence type="ECO:0000256" key="5">
    <source>
        <dbReference type="ARBA" id="ARBA00022840"/>
    </source>
</evidence>
<keyword evidence="3" id="KW-0436">Ligase</keyword>
<dbReference type="EC" id="6.1.1.4" evidence="2"/>
<evidence type="ECO:0000256" key="3">
    <source>
        <dbReference type="ARBA" id="ARBA00022598"/>
    </source>
</evidence>
<comment type="caution">
    <text evidence="9">The sequence shown here is derived from an EMBL/GenBank/DDBJ whole genome shotgun (WGS) entry which is preliminary data.</text>
</comment>
<comment type="similarity">
    <text evidence="1">Belongs to the class-I aminoacyl-tRNA synthetase family.</text>
</comment>
<evidence type="ECO:0000313" key="9">
    <source>
        <dbReference type="EMBL" id="KAJ3054429.1"/>
    </source>
</evidence>
<evidence type="ECO:0000256" key="1">
    <source>
        <dbReference type="ARBA" id="ARBA00005594"/>
    </source>
</evidence>
<dbReference type="GO" id="GO:0032543">
    <property type="term" value="P:mitochondrial translation"/>
    <property type="evidence" value="ECO:0007669"/>
    <property type="project" value="TreeGrafter"/>
</dbReference>
<sequence>MGWDAFGLPAENAAKERGVPPSKWTMDNIESMRKQFTKMGTYFDWSREITTCDPSYHKWTQQLFLMMYRRGLAYRKEATVNWDPVDLTVLANEQVDANGRAERSGALVEKKRLKQWHFRITEYANVRCFPYTSRQ</sequence>
<dbReference type="GO" id="GO:0006429">
    <property type="term" value="P:leucyl-tRNA aminoacylation"/>
    <property type="evidence" value="ECO:0007669"/>
    <property type="project" value="InterPro"/>
</dbReference>